<dbReference type="Gene3D" id="3.90.1720.10">
    <property type="entry name" value="endopeptidase domain like (from Nostoc punctiforme)"/>
    <property type="match status" value="1"/>
</dbReference>
<reference evidence="6" key="1">
    <citation type="submission" date="2018-06" db="EMBL/GenBank/DDBJ databases">
        <title>Paenibacillus xerothermodurans sp. nov. an extremely dry heat resistant spore forming bacterium isolated from the soil of Cape Canaveral, Florida.</title>
        <authorList>
            <person name="Seuylemezian A."/>
            <person name="Kaur N."/>
            <person name="Patil P."/>
            <person name="Patil P."/>
            <person name="Mayilraj S."/>
            <person name="Vaishampayan P."/>
        </authorList>
    </citation>
    <scope>NUCLEOTIDE SEQUENCE [LARGE SCALE GENOMIC DNA]</scope>
    <source>
        <strain evidence="6">ATCC 27380</strain>
    </source>
</reference>
<feature type="domain" description="NlpC/P60" evidence="5">
    <location>
        <begin position="198"/>
        <end position="317"/>
    </location>
</feature>
<evidence type="ECO:0000313" key="7">
    <source>
        <dbReference type="Proteomes" id="UP000214746"/>
    </source>
</evidence>
<dbReference type="InterPro" id="IPR051202">
    <property type="entry name" value="Peptidase_C40"/>
</dbReference>
<dbReference type="InterPro" id="IPR000064">
    <property type="entry name" value="NLP_P60_dom"/>
</dbReference>
<sequence>MFECLRTREASSRIRQLTSKAAGGIALNRFYRKLYLSCAFFTAGLVGLSHTQDAQAASSEAKVQINDTLINFPDSQPFIDDNSSMQIPMRVLTEQLGFKVDWAMLDEHTVKVTITKGTQTIMVQTGDSTAQINGNAVKMDSPAQFLEGRVYLPLRFISEKLNYRIQWDANNRLAIIDADGQYHAPAWYKPQPQPQLQSQAKPSVIQNAHKFLGVPYKYGGSTPSGFDCSGYVNHVFAMNGIDLPRTTAAMYDHAGTRVTDLQEGDLVFFADGKKASHVGIYIGNQKFIHAANKYGVSVSSLTTGYWGQRYVGAKRVTA</sequence>
<dbReference type="InterPro" id="IPR036582">
    <property type="entry name" value="Mao_N_sf"/>
</dbReference>
<evidence type="ECO:0000256" key="2">
    <source>
        <dbReference type="ARBA" id="ARBA00022670"/>
    </source>
</evidence>
<keyword evidence="2" id="KW-0645">Protease</keyword>
<evidence type="ECO:0000256" key="4">
    <source>
        <dbReference type="ARBA" id="ARBA00022807"/>
    </source>
</evidence>
<dbReference type="Proteomes" id="UP000214746">
    <property type="component" value="Unassembled WGS sequence"/>
</dbReference>
<dbReference type="Pfam" id="PF00877">
    <property type="entry name" value="NLPC_P60"/>
    <property type="match status" value="1"/>
</dbReference>
<dbReference type="Pfam" id="PF07833">
    <property type="entry name" value="Cu_amine_oxidN1"/>
    <property type="match status" value="1"/>
</dbReference>
<keyword evidence="4" id="KW-0788">Thiol protease</keyword>
<dbReference type="PANTHER" id="PTHR47053">
    <property type="entry name" value="MUREIN DD-ENDOPEPTIDASE MEPH-RELATED"/>
    <property type="match status" value="1"/>
</dbReference>
<dbReference type="InterPro" id="IPR012854">
    <property type="entry name" value="Cu_amine_oxidase-like_N"/>
</dbReference>
<evidence type="ECO:0000256" key="1">
    <source>
        <dbReference type="ARBA" id="ARBA00007074"/>
    </source>
</evidence>
<proteinExistence type="inferred from homology"/>
<protein>
    <submittedName>
        <fullName evidence="6">Cell wall lytic activity</fullName>
    </submittedName>
</protein>
<dbReference type="EMBL" id="NHRJ02000003">
    <property type="protein sequence ID" value="PZE21451.1"/>
    <property type="molecule type" value="Genomic_DNA"/>
</dbReference>
<dbReference type="SUPFAM" id="SSF54001">
    <property type="entry name" value="Cysteine proteinases"/>
    <property type="match status" value="1"/>
</dbReference>
<dbReference type="GO" id="GO:0006508">
    <property type="term" value="P:proteolysis"/>
    <property type="evidence" value="ECO:0007669"/>
    <property type="project" value="UniProtKB-KW"/>
</dbReference>
<dbReference type="AlphaFoldDB" id="A0A2W1NEA1"/>
<evidence type="ECO:0000313" key="6">
    <source>
        <dbReference type="EMBL" id="PZE21451.1"/>
    </source>
</evidence>
<keyword evidence="7" id="KW-1185">Reference proteome</keyword>
<dbReference type="OrthoDB" id="9813118at2"/>
<evidence type="ECO:0000259" key="5">
    <source>
        <dbReference type="PROSITE" id="PS51935"/>
    </source>
</evidence>
<dbReference type="Gene3D" id="3.30.457.10">
    <property type="entry name" value="Copper amine oxidase-like, N-terminal domain"/>
    <property type="match status" value="1"/>
</dbReference>
<keyword evidence="3" id="KW-0378">Hydrolase</keyword>
<accession>A0A2W1NEA1</accession>
<dbReference type="PROSITE" id="PS51935">
    <property type="entry name" value="NLPC_P60"/>
    <property type="match status" value="1"/>
</dbReference>
<dbReference type="SUPFAM" id="SSF55383">
    <property type="entry name" value="Copper amine oxidase, domain N"/>
    <property type="match status" value="1"/>
</dbReference>
<dbReference type="PANTHER" id="PTHR47053:SF1">
    <property type="entry name" value="MUREIN DD-ENDOPEPTIDASE MEPH-RELATED"/>
    <property type="match status" value="1"/>
</dbReference>
<comment type="caution">
    <text evidence="6">The sequence shown here is derived from an EMBL/GenBank/DDBJ whole genome shotgun (WGS) entry which is preliminary data.</text>
</comment>
<dbReference type="InterPro" id="IPR038765">
    <property type="entry name" value="Papain-like_cys_pep_sf"/>
</dbReference>
<name>A0A2W1NEA1_PAEXE</name>
<organism evidence="6 7">
    <name type="scientific">Paenibacillus xerothermodurans</name>
    <dbReference type="NCBI Taxonomy" id="1977292"/>
    <lineage>
        <taxon>Bacteria</taxon>
        <taxon>Bacillati</taxon>
        <taxon>Bacillota</taxon>
        <taxon>Bacilli</taxon>
        <taxon>Bacillales</taxon>
        <taxon>Paenibacillaceae</taxon>
        <taxon>Paenibacillus</taxon>
    </lineage>
</organism>
<dbReference type="GO" id="GO:0008234">
    <property type="term" value="F:cysteine-type peptidase activity"/>
    <property type="evidence" value="ECO:0007669"/>
    <property type="project" value="UniProtKB-KW"/>
</dbReference>
<gene>
    <name evidence="6" type="ORF">CBW46_008880</name>
</gene>
<comment type="similarity">
    <text evidence="1">Belongs to the peptidase C40 family.</text>
</comment>
<evidence type="ECO:0000256" key="3">
    <source>
        <dbReference type="ARBA" id="ARBA00022801"/>
    </source>
</evidence>